<dbReference type="InterPro" id="IPR042201">
    <property type="entry name" value="FH2_Formin_sf"/>
</dbReference>
<feature type="compositionally biased region" description="Low complexity" evidence="2">
    <location>
        <begin position="1979"/>
        <end position="1989"/>
    </location>
</feature>
<dbReference type="SMART" id="SM01139">
    <property type="entry name" value="Drf_FH3"/>
    <property type="match status" value="1"/>
</dbReference>
<feature type="compositionally biased region" description="Low complexity" evidence="2">
    <location>
        <begin position="1719"/>
        <end position="1732"/>
    </location>
</feature>
<dbReference type="KEGG" id="hazt:108671794"/>
<proteinExistence type="predicted"/>
<feature type="compositionally biased region" description="Polar residues" evidence="2">
    <location>
        <begin position="855"/>
        <end position="864"/>
    </location>
</feature>
<dbReference type="CTD" id="3346238"/>
<protein>
    <submittedName>
        <fullName evidence="6">Uncharacterized protein LOC108671794 isoform X1</fullName>
    </submittedName>
    <submittedName>
        <fullName evidence="7">Uncharacterized protein LOC108671794 isoform X2</fullName>
    </submittedName>
</protein>
<sequence length="2013" mass="220956">MTYVFLPALHKSNTTIRKQVFELLSALCVYNADGYATALEALNNYKEMRQERYRFKVVVDELRSPASVEYKTVVVAFINCIIISTTELQARISIRNEFIGLKVLDALNQLRRYASKDRDLAVQLDVFDEQRDTDEAQITGPDGVDLTSHVDVFYAILRQVVETPQEGPFLNVLQHLLRIDPRDRISDVMWSTAERLMHRVTLLDDAQDTARLLRAPSSRNLAPNKSGSSGRCLCSCHRETTPVANSPTSAGSPPLTGGPPPPPPPPGGNIPPPPGGAPPPPPLPGGAPPPPRPPGSGPPPPPPPGGAPPPPPPPGGVPPPPPFGGPPPPPPGSPALGLKRTAAPPAPAAPDVRLPQMDTPKPRSKMKTFNWNKIPNSKVVGNNNVWTKLAVRHEKLSPTSTLDWEELEGLFCLQTPQAPPAGGKTAPGTPGEENKSQNSQINLLDGKRSLNVNIFLRQFRVPNEEILELLREGDHAEFGAEKLRNLLKLLPSPDEAEMLRNFDGPCNKLGKAEQFLIALMKLPQYKLRIEALLLKEEFESTLDQIDPSINAIIYAGRDLITNTKLHEILYMVLVAGNFLNNGGYAGDAAGMKLSSLQKLTDIRANKPGVNLLHFVVQQAQRKNPNLLKFPEEMPCLEEATKASMVTLQSDLLQLDARVERLSTQLQAPGTPAQLLGQMTPFLQQARHDIDALKQGIAEADKVRLEVAAYFCEDPNTFKLEECFKIFNAFCSKFKAATVENNRRKQQEVEAEQRRRAREDNLGKRRVSSQGARGGGSAAPRPASYSESESDLNALDGLERPQPPLPHINVAEVHFNRGKKGRKQLEALQQHNGGLTSEDEPSVCNSPRLTRRRVGSFSTPTQSLDPYSGADHSPDVTPNGSLRRRRSRVPSEEDDHKLMDFLATGGHDHTRERKALSVDGYGSLDRSFARRPRGGSRGRGQLLSPSVDMNGACRPTTTDEERRSNGAVESDKNLDPARPSKNWRQKIESWFKENEKEEKRAELKRRLQHHRKSLDLDNASSMDSSPVCPSPSLGTLVEHHDDAPDNPTPYRRVYKDWRPSVDKTDVIATMEAIAEVQSPAGKSDRDKSSWRKSNLNVANSCEEAVLNCDTEAPTAARRLRRHRSRPAGTPASPEASIDGADDAESRRSSLIHDLGHTADSDTIKLYIRHPSHEGKASDGLAARTAPAASLLDQYRQAVDVSADMLRNIEKAEYDEPDVPRDITAGEKRREKKAYQRTMTPGTLRNALQDRLRSNMDTSHLAGTLKSLDEEAPDDLCNVNNSNIENDQVRGATVSLGRQASLPRHMRQLSREDEGDDKYDIDAENIETPPVTRRADGTRSFKSPNANNWVAQSTVDEDHEFEKRRENRKFRSMTSQGRKALVGEAILDGEKNRMGVSDGEGEAPSSHLPSQRLMKFKKLADLAKDGDSETEQMLFRQKQSDACDELGDGNFQRFASVRKTLRHKKGVDRSEGKDNEDRQPEARMLSEPDVPVSAVRETLSTNILDAAQSVSITSNADDKDSRLKRWQKLKDYKLDADESQDESSLKNKITRKLFPSSDKYDVNKATRSSFRNDPKPPASERLQRKNQDSFLARGSEARGSFRTLSSSATAPSLRTRRGDRIRSAIDPNHVREALASGLRVQDASRRQGEARPGSVRNGRGSSKDEKDEGFEDTISLKSEIANQEYHNGNYMNDLKGIISRTSNDNSIDVSPNSNRVDKSSSHASLRSSRSSLASGTSVNTVKPARPLSNSPSNASVVSNRSDSGNRSKLSDYSSPFKNLTKSLRRGLAAEPSHLAPTQNGQARTSSTFYTSNGPISSRPVSRNDSIRSVGSIGRQSSDGSVRKAPTRSVSNASSSRLITTTKRPLVPVQPRAATLNSKITQPRSVSSSSAKVKRGDSGSSKENLSRSNSGNSRSGTTRATPTPRASVSGSRDKAPLSEKLSSLRAVPTKTSTSISTRKTVSTTPPAAPGCSRTLPAFMRPTTSSTSKTSDSGEPVRKNRVSSRSLNPTPGRTLVK</sequence>
<feature type="coiled-coil region" evidence="1">
    <location>
        <begin position="644"/>
        <end position="702"/>
    </location>
</feature>
<reference evidence="6 7" key="1">
    <citation type="submission" date="2025-04" db="UniProtKB">
        <authorList>
            <consortium name="RefSeq"/>
        </authorList>
    </citation>
    <scope>IDENTIFICATION</scope>
    <source>
        <tissue evidence="6 7">Whole organism</tissue>
    </source>
</reference>
<dbReference type="Gene3D" id="1.10.238.150">
    <property type="entry name" value="Formin, FH3 diaphanous domain"/>
    <property type="match status" value="1"/>
</dbReference>
<evidence type="ECO:0000259" key="4">
    <source>
        <dbReference type="PROSITE" id="PS51444"/>
    </source>
</evidence>
<keyword evidence="5" id="KW-1185">Reference proteome</keyword>
<organism evidence="5 6">
    <name type="scientific">Hyalella azteca</name>
    <name type="common">Amphipod</name>
    <dbReference type="NCBI Taxonomy" id="294128"/>
    <lineage>
        <taxon>Eukaryota</taxon>
        <taxon>Metazoa</taxon>
        <taxon>Ecdysozoa</taxon>
        <taxon>Arthropoda</taxon>
        <taxon>Crustacea</taxon>
        <taxon>Multicrustacea</taxon>
        <taxon>Malacostraca</taxon>
        <taxon>Eumalacostraca</taxon>
        <taxon>Peracarida</taxon>
        <taxon>Amphipoda</taxon>
        <taxon>Senticaudata</taxon>
        <taxon>Talitrida</taxon>
        <taxon>Talitroidea</taxon>
        <taxon>Hyalellidae</taxon>
        <taxon>Hyalella</taxon>
    </lineage>
</organism>
<dbReference type="GeneID" id="108671794"/>
<feature type="domain" description="FH2" evidence="4">
    <location>
        <begin position="356"/>
        <end position="759"/>
    </location>
</feature>
<feature type="compositionally biased region" description="Low complexity" evidence="2">
    <location>
        <begin position="420"/>
        <end position="431"/>
    </location>
</feature>
<dbReference type="InterPro" id="IPR014768">
    <property type="entry name" value="GBD/FH3_dom"/>
</dbReference>
<feature type="region of interest" description="Disordered" evidence="2">
    <location>
        <begin position="830"/>
        <end position="896"/>
    </location>
</feature>
<dbReference type="InterPro" id="IPR010472">
    <property type="entry name" value="FH3_dom"/>
</dbReference>
<feature type="compositionally biased region" description="Polar residues" evidence="2">
    <location>
        <begin position="1845"/>
        <end position="1860"/>
    </location>
</feature>
<name>A0A8B7NMG2_HYAAZ</name>
<feature type="compositionally biased region" description="Polar residues" evidence="2">
    <location>
        <begin position="1703"/>
        <end position="1712"/>
    </location>
</feature>
<dbReference type="OrthoDB" id="26518at2759"/>
<dbReference type="PROSITE" id="PS51444">
    <property type="entry name" value="FH2"/>
    <property type="match status" value="1"/>
</dbReference>
<dbReference type="Pfam" id="PF06367">
    <property type="entry name" value="Drf_FH3"/>
    <property type="match status" value="1"/>
</dbReference>
<dbReference type="SMART" id="SM00498">
    <property type="entry name" value="FH2"/>
    <property type="match status" value="1"/>
</dbReference>
<feature type="compositionally biased region" description="Basic and acidic residues" evidence="2">
    <location>
        <begin position="956"/>
        <end position="974"/>
    </location>
</feature>
<dbReference type="InterPro" id="IPR015425">
    <property type="entry name" value="FH2_Formin"/>
</dbReference>
<dbReference type="RefSeq" id="XP_047739699.1">
    <property type="nucleotide sequence ID" value="XM_047883743.1"/>
</dbReference>
<feature type="compositionally biased region" description="Pro residues" evidence="2">
    <location>
        <begin position="256"/>
        <end position="333"/>
    </location>
</feature>
<feature type="compositionally biased region" description="Polar residues" evidence="2">
    <location>
        <begin position="1872"/>
        <end position="1881"/>
    </location>
</feature>
<feature type="region of interest" description="Disordered" evidence="2">
    <location>
        <begin position="1558"/>
        <end position="1617"/>
    </location>
</feature>
<feature type="compositionally biased region" description="Low complexity" evidence="2">
    <location>
        <begin position="1903"/>
        <end position="1916"/>
    </location>
</feature>
<dbReference type="Proteomes" id="UP000694843">
    <property type="component" value="Unplaced"/>
</dbReference>
<evidence type="ECO:0000313" key="5">
    <source>
        <dbReference type="Proteomes" id="UP000694843"/>
    </source>
</evidence>
<dbReference type="SUPFAM" id="SSF48371">
    <property type="entry name" value="ARM repeat"/>
    <property type="match status" value="1"/>
</dbReference>
<feature type="compositionally biased region" description="Basic and acidic residues" evidence="2">
    <location>
        <begin position="1558"/>
        <end position="1572"/>
    </location>
</feature>
<feature type="region of interest" description="Disordered" evidence="2">
    <location>
        <begin position="740"/>
        <end position="805"/>
    </location>
</feature>
<gene>
    <name evidence="6 7" type="primary">LOC108671794</name>
</gene>
<dbReference type="Gene3D" id="1.20.58.2220">
    <property type="entry name" value="Formin, FH2 domain"/>
    <property type="match status" value="1"/>
</dbReference>
<dbReference type="Gene3D" id="1.25.10.10">
    <property type="entry name" value="Leucine-rich Repeat Variant"/>
    <property type="match status" value="1"/>
</dbReference>
<feature type="compositionally biased region" description="Polar residues" evidence="2">
    <location>
        <begin position="1793"/>
        <end position="1837"/>
    </location>
</feature>
<feature type="region of interest" description="Disordered" evidence="2">
    <location>
        <begin position="923"/>
        <end position="981"/>
    </location>
</feature>
<dbReference type="Pfam" id="PF02181">
    <property type="entry name" value="FH2"/>
    <property type="match status" value="1"/>
</dbReference>
<dbReference type="PANTHER" id="PTHR46345">
    <property type="entry name" value="INVERTED FORMIN-2"/>
    <property type="match status" value="1"/>
</dbReference>
<evidence type="ECO:0000256" key="1">
    <source>
        <dbReference type="SAM" id="Coils"/>
    </source>
</evidence>
<feature type="region of interest" description="Disordered" evidence="2">
    <location>
        <begin position="415"/>
        <end position="438"/>
    </location>
</feature>
<feature type="region of interest" description="Disordered" evidence="2">
    <location>
        <begin position="1789"/>
        <end position="2013"/>
    </location>
</feature>
<feature type="region of interest" description="Disordered" evidence="2">
    <location>
        <begin position="240"/>
        <end position="369"/>
    </location>
</feature>
<feature type="region of interest" description="Disordered" evidence="2">
    <location>
        <begin position="1460"/>
        <end position="1490"/>
    </location>
</feature>
<dbReference type="SUPFAM" id="SSF101447">
    <property type="entry name" value="Formin homology 2 domain (FH2 domain)"/>
    <property type="match status" value="1"/>
</dbReference>
<evidence type="ECO:0000313" key="7">
    <source>
        <dbReference type="RefSeq" id="XP_047739699.1"/>
    </source>
</evidence>
<dbReference type="PROSITE" id="PS51232">
    <property type="entry name" value="GBD_FH3"/>
    <property type="match status" value="1"/>
</dbReference>
<dbReference type="PANTHER" id="PTHR46345:SF8">
    <property type="entry name" value="FORMIN 3, ISOFORM B"/>
    <property type="match status" value="1"/>
</dbReference>
<dbReference type="InterPro" id="IPR011989">
    <property type="entry name" value="ARM-like"/>
</dbReference>
<dbReference type="RefSeq" id="XP_018014865.1">
    <property type="nucleotide sequence ID" value="XM_018159376.1"/>
</dbReference>
<feature type="region of interest" description="Disordered" evidence="2">
    <location>
        <begin position="1633"/>
        <end position="1669"/>
    </location>
</feature>
<feature type="compositionally biased region" description="Polar residues" evidence="2">
    <location>
        <begin position="1600"/>
        <end position="1610"/>
    </location>
</feature>
<dbReference type="InterPro" id="IPR016024">
    <property type="entry name" value="ARM-type_fold"/>
</dbReference>
<accession>A0A8B7NMG2</accession>
<dbReference type="OMA" id="DSKTINW"/>
<dbReference type="GO" id="GO:0003779">
    <property type="term" value="F:actin binding"/>
    <property type="evidence" value="ECO:0007669"/>
    <property type="project" value="InterPro"/>
</dbReference>
<evidence type="ECO:0000313" key="6">
    <source>
        <dbReference type="RefSeq" id="XP_018014865.1"/>
    </source>
</evidence>
<keyword evidence="1" id="KW-0175">Coiled coil</keyword>
<evidence type="ECO:0000259" key="3">
    <source>
        <dbReference type="PROSITE" id="PS51232"/>
    </source>
</evidence>
<feature type="compositionally biased region" description="Polar residues" evidence="2">
    <location>
        <begin position="1917"/>
        <end position="1927"/>
    </location>
</feature>
<feature type="compositionally biased region" description="Low complexity" evidence="2">
    <location>
        <begin position="1946"/>
        <end position="1961"/>
    </location>
</feature>
<feature type="compositionally biased region" description="Basic and acidic residues" evidence="2">
    <location>
        <begin position="1465"/>
        <end position="1484"/>
    </location>
</feature>
<feature type="compositionally biased region" description="Low complexity" evidence="2">
    <location>
        <begin position="1746"/>
        <end position="1759"/>
    </location>
</feature>
<feature type="compositionally biased region" description="Basic and acidic residues" evidence="2">
    <location>
        <begin position="740"/>
        <end position="762"/>
    </location>
</feature>
<evidence type="ECO:0000256" key="2">
    <source>
        <dbReference type="SAM" id="MobiDB-lite"/>
    </source>
</evidence>
<feature type="region of interest" description="Disordered" evidence="2">
    <location>
        <begin position="1116"/>
        <end position="1146"/>
    </location>
</feature>
<feature type="region of interest" description="Disordered" evidence="2">
    <location>
        <begin position="1703"/>
        <end position="1774"/>
    </location>
</feature>
<feature type="domain" description="GBD/FH3" evidence="3">
    <location>
        <begin position="1"/>
        <end position="218"/>
    </location>
</feature>